<keyword evidence="4" id="KW-1185">Reference proteome</keyword>
<dbReference type="PANTHER" id="PTHR11439">
    <property type="entry name" value="GAG-POL-RELATED RETROTRANSPOSON"/>
    <property type="match status" value="1"/>
</dbReference>
<accession>A0A060T044</accession>
<dbReference type="CDD" id="cd09272">
    <property type="entry name" value="RNase_HI_RT_Ty1"/>
    <property type="match status" value="1"/>
</dbReference>
<feature type="compositionally biased region" description="Pro residues" evidence="1">
    <location>
        <begin position="54"/>
        <end position="72"/>
    </location>
</feature>
<dbReference type="InterPro" id="IPR043502">
    <property type="entry name" value="DNA/RNA_pol_sf"/>
</dbReference>
<dbReference type="HOGENOM" id="CLU_001650_21_3_1"/>
<feature type="region of interest" description="Disordered" evidence="1">
    <location>
        <begin position="1"/>
        <end position="78"/>
    </location>
</feature>
<dbReference type="Proteomes" id="UP000029665">
    <property type="component" value="Unassembled WGS sequence"/>
</dbReference>
<dbReference type="PANTHER" id="PTHR11439:SF483">
    <property type="entry name" value="PEPTIDE SYNTHASE GLIP-LIKE, PUTATIVE (AFU_ORTHOLOGUE AFUA_3G12920)-RELATED"/>
    <property type="match status" value="1"/>
</dbReference>
<dbReference type="InterPro" id="IPR013103">
    <property type="entry name" value="RVT_2"/>
</dbReference>
<protein>
    <recommendedName>
        <fullName evidence="2">Reverse transcriptase Ty1/copia-type domain-containing protein</fullName>
    </recommendedName>
</protein>
<dbReference type="SUPFAM" id="SSF56672">
    <property type="entry name" value="DNA/RNA polymerases"/>
    <property type="match status" value="1"/>
</dbReference>
<evidence type="ECO:0000313" key="4">
    <source>
        <dbReference type="Proteomes" id="UP000029665"/>
    </source>
</evidence>
<dbReference type="AlphaFoldDB" id="A0A060T044"/>
<gene>
    <name evidence="3" type="ORF">BN946_scf184612.g1</name>
</gene>
<feature type="domain" description="Reverse transcriptase Ty1/copia-type" evidence="2">
    <location>
        <begin position="172"/>
        <end position="415"/>
    </location>
</feature>
<dbReference type="STRING" id="5643.A0A060T044"/>
<dbReference type="OrthoDB" id="3227225at2759"/>
<sequence>GSLNNQELEHRNLVPQRLRIGTPSPAATPEPSERGDTPQRHSPSPDPLIDAPVEPEPAPAPAPAPPAPPPSPTSSDDELDLLAEGHEDVYECSLEAMLSGIEDVYCTQRDDYLTYDDALAFAFESVAEHALKASQEHLGEPRSISEVMQLAPEERDRWLRAAQDEIQSLVENQTFELVQLPPGRKAIGSRWVFRVKRNADGSIERYKGRLVAKGFSQRPGFDYNETFAPTPKWASIRAILALAALEDLELESVDISSAYLNGELKEEVYMKQPEGFEEKSPDWVWHLLKSLYGLKQAGRCWHEKLHEVLTKLGFDRLVCEHSVWVYLRDGVRIIISVFVDDITIASKSKDSIQRVKDELRAHFKLRDLGPTSWLLGVKIERDRAKRSLSISQRQYALDILERYGFANCDPVGTPMDPGLRLSADMGPSTPSAAREMQDVPYGQAVGSLFYLAVATRPDIARTVGNLARFSKNPGMAHWKAVKHLFRYIKGTLDYKLTYSPSSSDELFTSYTDADHAGCPDTGRSTSGYVIKMGTGAISWSSRLQSIVALSTTEAEFVAAVSAGQEVLWLRNLLTEFGFDVSAASRLRIDNLSALSVAKNPEHHGRMKHLDLRFYWLRDEVAKGRIEIEHLRTSDMPADILTKSLAKPKVLEMVKMLGLGT</sequence>
<evidence type="ECO:0000256" key="1">
    <source>
        <dbReference type="SAM" id="MobiDB-lite"/>
    </source>
</evidence>
<dbReference type="EMBL" id="CCBP010000524">
    <property type="protein sequence ID" value="CDO77864.1"/>
    <property type="molecule type" value="Genomic_DNA"/>
</dbReference>
<feature type="non-terminal residue" evidence="3">
    <location>
        <position position="1"/>
    </location>
</feature>
<name>A0A060T044_PYCCI</name>
<evidence type="ECO:0000313" key="3">
    <source>
        <dbReference type="EMBL" id="CDO77864.1"/>
    </source>
</evidence>
<dbReference type="OMA" id="WHEAMIE"/>
<reference evidence="3" key="1">
    <citation type="submission" date="2014-01" db="EMBL/GenBank/DDBJ databases">
        <title>The genome of the white-rot fungus Pycnoporus cinnabarinus: a basidiomycete model with a versatile arsenal for lignocellulosic biomass breakdown.</title>
        <authorList>
            <person name="Levasseur A."/>
            <person name="Lomascolo A."/>
            <person name="Ruiz-Duenas F.J."/>
            <person name="Uzan E."/>
            <person name="Piumi F."/>
            <person name="Kues U."/>
            <person name="Ram A.F.J."/>
            <person name="Murat C."/>
            <person name="Haon M."/>
            <person name="Benoit I."/>
            <person name="Arfi Y."/>
            <person name="Chevret D."/>
            <person name="Drula E."/>
            <person name="Kwon M.J."/>
            <person name="Gouret P."/>
            <person name="Lesage-Meessen L."/>
            <person name="Lombard V."/>
            <person name="Mariette J."/>
            <person name="Noirot C."/>
            <person name="Park J."/>
            <person name="Patyshakuliyeva A."/>
            <person name="Wieneger R.A.B."/>
            <person name="Wosten H.A.B."/>
            <person name="Martin F."/>
            <person name="Coutinho P.M."/>
            <person name="de Vries R."/>
            <person name="Martinez A.T."/>
            <person name="Klopp C."/>
            <person name="Pontarotti P."/>
            <person name="Henrissat B."/>
            <person name="Record E."/>
        </authorList>
    </citation>
    <scope>NUCLEOTIDE SEQUENCE [LARGE SCALE GENOMIC DNA]</scope>
    <source>
        <strain evidence="3">BRFM137</strain>
    </source>
</reference>
<proteinExistence type="predicted"/>
<organism evidence="3 4">
    <name type="scientific">Pycnoporus cinnabarinus</name>
    <name type="common">Cinnabar-red polypore</name>
    <name type="synonym">Trametes cinnabarina</name>
    <dbReference type="NCBI Taxonomy" id="5643"/>
    <lineage>
        <taxon>Eukaryota</taxon>
        <taxon>Fungi</taxon>
        <taxon>Dikarya</taxon>
        <taxon>Basidiomycota</taxon>
        <taxon>Agaricomycotina</taxon>
        <taxon>Agaricomycetes</taxon>
        <taxon>Polyporales</taxon>
        <taxon>Polyporaceae</taxon>
        <taxon>Trametes</taxon>
    </lineage>
</organism>
<comment type="caution">
    <text evidence="3">The sequence shown here is derived from an EMBL/GenBank/DDBJ whole genome shotgun (WGS) entry which is preliminary data.</text>
</comment>
<dbReference type="Pfam" id="PF07727">
    <property type="entry name" value="RVT_2"/>
    <property type="match status" value="1"/>
</dbReference>
<evidence type="ECO:0000259" key="2">
    <source>
        <dbReference type="Pfam" id="PF07727"/>
    </source>
</evidence>